<proteinExistence type="predicted"/>
<name>A0A2A4G7N6_9FLAO</name>
<dbReference type="RefSeq" id="WP_097442724.1">
    <property type="nucleotide sequence ID" value="NZ_NBWU01000004.1"/>
</dbReference>
<accession>A0A2A4G7N6</accession>
<protein>
    <submittedName>
        <fullName evidence="1">Uncharacterized protein</fullName>
    </submittedName>
</protein>
<evidence type="ECO:0000313" key="1">
    <source>
        <dbReference type="EMBL" id="PCE64006.1"/>
    </source>
</evidence>
<dbReference type="SUPFAM" id="SSF54909">
    <property type="entry name" value="Dimeric alpha+beta barrel"/>
    <property type="match status" value="1"/>
</dbReference>
<organism evidence="1 2">
    <name type="scientific">Sediminicola luteus</name>
    <dbReference type="NCBI Taxonomy" id="319238"/>
    <lineage>
        <taxon>Bacteria</taxon>
        <taxon>Pseudomonadati</taxon>
        <taxon>Bacteroidota</taxon>
        <taxon>Flavobacteriia</taxon>
        <taxon>Flavobacteriales</taxon>
        <taxon>Flavobacteriaceae</taxon>
        <taxon>Sediminicola</taxon>
    </lineage>
</organism>
<dbReference type="Proteomes" id="UP000219559">
    <property type="component" value="Unassembled WGS sequence"/>
</dbReference>
<reference evidence="1 2" key="1">
    <citation type="submission" date="2017-04" db="EMBL/GenBank/DDBJ databases">
        <title>A new member of the family Flavobacteriaceae isolated from ascidians.</title>
        <authorList>
            <person name="Chen L."/>
        </authorList>
    </citation>
    <scope>NUCLEOTIDE SEQUENCE [LARGE SCALE GENOMIC DNA]</scope>
    <source>
        <strain evidence="1 2">HQA918</strain>
    </source>
</reference>
<comment type="caution">
    <text evidence="1">The sequence shown here is derived from an EMBL/GenBank/DDBJ whole genome shotgun (WGS) entry which is preliminary data.</text>
</comment>
<dbReference type="OrthoDB" id="1364821at2"/>
<sequence length="113" mass="13131">MILSITYIRLKSLWHFFELSRYALHSVRQLKKGPCKKYKSTGFGLHHYTMSLWESEEDLKEFATSGAHKKAMQKSAKIAKEIHVLSTPHSLDKLPTWTEAKTALKNDGRISRW</sequence>
<dbReference type="EMBL" id="NBWU01000004">
    <property type="protein sequence ID" value="PCE64006.1"/>
    <property type="molecule type" value="Genomic_DNA"/>
</dbReference>
<dbReference type="InterPro" id="IPR011008">
    <property type="entry name" value="Dimeric_a/b-barrel"/>
</dbReference>
<gene>
    <name evidence="1" type="ORF">B7P33_12215</name>
</gene>
<dbReference type="AlphaFoldDB" id="A0A2A4G7N6"/>
<keyword evidence="2" id="KW-1185">Reference proteome</keyword>
<evidence type="ECO:0000313" key="2">
    <source>
        <dbReference type="Proteomes" id="UP000219559"/>
    </source>
</evidence>